<name>A0A9P0BSI1_CHRIL</name>
<keyword evidence="3" id="KW-1185">Reference proteome</keyword>
<organism evidence="2 3">
    <name type="scientific">Chrysodeixis includens</name>
    <name type="common">Soybean looper</name>
    <name type="synonym">Pseudoplusia includens</name>
    <dbReference type="NCBI Taxonomy" id="689277"/>
    <lineage>
        <taxon>Eukaryota</taxon>
        <taxon>Metazoa</taxon>
        <taxon>Ecdysozoa</taxon>
        <taxon>Arthropoda</taxon>
        <taxon>Hexapoda</taxon>
        <taxon>Insecta</taxon>
        <taxon>Pterygota</taxon>
        <taxon>Neoptera</taxon>
        <taxon>Endopterygota</taxon>
        <taxon>Lepidoptera</taxon>
        <taxon>Glossata</taxon>
        <taxon>Ditrysia</taxon>
        <taxon>Noctuoidea</taxon>
        <taxon>Noctuidae</taxon>
        <taxon>Plusiinae</taxon>
        <taxon>Chrysodeixis</taxon>
    </lineage>
</organism>
<reference evidence="2" key="1">
    <citation type="submission" date="2021-12" db="EMBL/GenBank/DDBJ databases">
        <authorList>
            <person name="King R."/>
        </authorList>
    </citation>
    <scope>NUCLEOTIDE SEQUENCE</scope>
</reference>
<protein>
    <submittedName>
        <fullName evidence="2">Uncharacterized protein</fullName>
    </submittedName>
</protein>
<gene>
    <name evidence="2" type="ORF">CINC_LOCUS2812</name>
</gene>
<dbReference type="AlphaFoldDB" id="A0A9P0BSI1"/>
<sequence length="259" mass="31812">MNMFDSLLNSIPKNRSDYVNDLEIPDYKLSPYIWTDPEDSLSVSDSVVSGGVEESEKGSVNTSSSIPLSRAMTDSEIDYDRYKRYRRLNYSDTWDHLRYAMDLFPSDYRDMLNKYTPTTSELAAEIADRPYRYLYYDEDVRKRMKKYFDEECTFFTRDDPGLLELKEAVRKLDLKALDLESCDLEHMRYINYLRYKYPKDWWWRAPSYSRYRRLYYPSYLDSTYYKYKYDYTYPSYLDSTYYKYKYTYPRYWNYYCKYC</sequence>
<dbReference type="OrthoDB" id="7312133at2759"/>
<dbReference type="EMBL" id="LR824017">
    <property type="protein sequence ID" value="CAH0585461.1"/>
    <property type="molecule type" value="Genomic_DNA"/>
</dbReference>
<dbReference type="Proteomes" id="UP001154114">
    <property type="component" value="Chromosome 14"/>
</dbReference>
<proteinExistence type="predicted"/>
<accession>A0A9P0BSI1</accession>
<evidence type="ECO:0000256" key="1">
    <source>
        <dbReference type="SAM" id="MobiDB-lite"/>
    </source>
</evidence>
<evidence type="ECO:0000313" key="3">
    <source>
        <dbReference type="Proteomes" id="UP001154114"/>
    </source>
</evidence>
<evidence type="ECO:0000313" key="2">
    <source>
        <dbReference type="EMBL" id="CAH0585461.1"/>
    </source>
</evidence>
<feature type="region of interest" description="Disordered" evidence="1">
    <location>
        <begin position="45"/>
        <end position="66"/>
    </location>
</feature>